<accession>A0A552V023</accession>
<dbReference type="AlphaFoldDB" id="A0A552V023"/>
<dbReference type="InterPro" id="IPR049492">
    <property type="entry name" value="BD-FAE-like_dom"/>
</dbReference>
<dbReference type="InterPro" id="IPR029058">
    <property type="entry name" value="AB_hydrolase_fold"/>
</dbReference>
<keyword evidence="5" id="KW-1185">Reference proteome</keyword>
<feature type="domain" description="BD-FAE-like" evidence="3">
    <location>
        <begin position="51"/>
        <end position="243"/>
    </location>
</feature>
<dbReference type="Gene3D" id="3.40.50.1820">
    <property type="entry name" value="alpha/beta hydrolase"/>
    <property type="match status" value="1"/>
</dbReference>
<evidence type="ECO:0000313" key="5">
    <source>
        <dbReference type="Proteomes" id="UP000320643"/>
    </source>
</evidence>
<dbReference type="SUPFAM" id="SSF53474">
    <property type="entry name" value="alpha/beta-Hydrolases"/>
    <property type="match status" value="1"/>
</dbReference>
<evidence type="ECO:0000256" key="2">
    <source>
        <dbReference type="SAM" id="SignalP"/>
    </source>
</evidence>
<evidence type="ECO:0000259" key="3">
    <source>
        <dbReference type="Pfam" id="PF20434"/>
    </source>
</evidence>
<feature type="signal peptide" evidence="2">
    <location>
        <begin position="1"/>
        <end position="20"/>
    </location>
</feature>
<dbReference type="RefSeq" id="WP_143373573.1">
    <property type="nucleotide sequence ID" value="NZ_VJVZ01000007.1"/>
</dbReference>
<protein>
    <submittedName>
        <fullName evidence="4">Alpha/beta hydrolase</fullName>
    </submittedName>
</protein>
<sequence length="283" mass="30942">MKKPLIFLLFLSFLASCSSDDSNDTVEPRYDSNVALSLTDVSYGSDPEQTLDIYLPAGRDNDTKVLVMIHGGAWIEGDKDDFTDAVAIVRAQFPDFGIVNINYRLATETSAAYPKQIDDIKLVLDHLENGGYVISDDYAFLGASAGAHLAMLYSYKYDTDHDVKAIVDIVGPADFTDPEYLSHPLYSFASQALVGTQTPTIAQIAEVSPAEYINSNSAPTLSFYGGVDPLVPASQGPRLKARLDAAGVYNEFNFYADGGHADWDTATYVEVYAKIEAFLQNHF</sequence>
<dbReference type="Proteomes" id="UP000320643">
    <property type="component" value="Unassembled WGS sequence"/>
</dbReference>
<proteinExistence type="predicted"/>
<gene>
    <name evidence="4" type="ORF">FMM05_11725</name>
</gene>
<dbReference type="Pfam" id="PF20434">
    <property type="entry name" value="BD-FAE"/>
    <property type="match status" value="1"/>
</dbReference>
<dbReference type="PROSITE" id="PS51257">
    <property type="entry name" value="PROKAR_LIPOPROTEIN"/>
    <property type="match status" value="1"/>
</dbReference>
<reference evidence="4 5" key="1">
    <citation type="submission" date="2019-07" db="EMBL/GenBank/DDBJ databases">
        <title>Flavobacterium sp. nov., isolated from glacier ice.</title>
        <authorList>
            <person name="Liu Q."/>
            <person name="Xin Y.-H."/>
        </authorList>
    </citation>
    <scope>NUCLEOTIDE SEQUENCE [LARGE SCALE GENOMIC DNA]</scope>
    <source>
        <strain evidence="4 5">ZT4R6</strain>
    </source>
</reference>
<feature type="chain" id="PRO_5021764142" evidence="2">
    <location>
        <begin position="21"/>
        <end position="283"/>
    </location>
</feature>
<dbReference type="EMBL" id="VJVZ01000007">
    <property type="protein sequence ID" value="TRW23825.1"/>
    <property type="molecule type" value="Genomic_DNA"/>
</dbReference>
<keyword evidence="1 4" id="KW-0378">Hydrolase</keyword>
<dbReference type="PANTHER" id="PTHR48081">
    <property type="entry name" value="AB HYDROLASE SUPERFAMILY PROTEIN C4A8.06C"/>
    <property type="match status" value="1"/>
</dbReference>
<dbReference type="OrthoDB" id="9777975at2"/>
<name>A0A552V023_9FLAO</name>
<keyword evidence="2" id="KW-0732">Signal</keyword>
<dbReference type="InterPro" id="IPR050300">
    <property type="entry name" value="GDXG_lipolytic_enzyme"/>
</dbReference>
<comment type="caution">
    <text evidence="4">The sequence shown here is derived from an EMBL/GenBank/DDBJ whole genome shotgun (WGS) entry which is preliminary data.</text>
</comment>
<dbReference type="PANTHER" id="PTHR48081:SF13">
    <property type="entry name" value="ALPHA_BETA HYDROLASE"/>
    <property type="match status" value="1"/>
</dbReference>
<evidence type="ECO:0000256" key="1">
    <source>
        <dbReference type="ARBA" id="ARBA00022801"/>
    </source>
</evidence>
<organism evidence="4 5">
    <name type="scientific">Flavobacterium zepuense</name>
    <dbReference type="NCBI Taxonomy" id="2593302"/>
    <lineage>
        <taxon>Bacteria</taxon>
        <taxon>Pseudomonadati</taxon>
        <taxon>Bacteroidota</taxon>
        <taxon>Flavobacteriia</taxon>
        <taxon>Flavobacteriales</taxon>
        <taxon>Flavobacteriaceae</taxon>
        <taxon>Flavobacterium</taxon>
    </lineage>
</organism>
<dbReference type="GO" id="GO:0016787">
    <property type="term" value="F:hydrolase activity"/>
    <property type="evidence" value="ECO:0007669"/>
    <property type="project" value="UniProtKB-KW"/>
</dbReference>
<evidence type="ECO:0000313" key="4">
    <source>
        <dbReference type="EMBL" id="TRW23825.1"/>
    </source>
</evidence>